<accession>A0A191VYH2</accession>
<feature type="compositionally biased region" description="Acidic residues" evidence="1">
    <location>
        <begin position="58"/>
        <end position="73"/>
    </location>
</feature>
<protein>
    <submittedName>
        <fullName evidence="2">Uncharacterized protein</fullName>
    </submittedName>
</protein>
<dbReference type="Proteomes" id="UP000259976">
    <property type="component" value="Segment"/>
</dbReference>
<evidence type="ECO:0000256" key="1">
    <source>
        <dbReference type="SAM" id="MobiDB-lite"/>
    </source>
</evidence>
<feature type="region of interest" description="Disordered" evidence="1">
    <location>
        <begin position="52"/>
        <end position="73"/>
    </location>
</feature>
<name>A0A191VYH2_9CAUD</name>
<evidence type="ECO:0000313" key="2">
    <source>
        <dbReference type="EMBL" id="ANJ20767.1"/>
    </source>
</evidence>
<evidence type="ECO:0000313" key="3">
    <source>
        <dbReference type="Proteomes" id="UP000259976"/>
    </source>
</evidence>
<gene>
    <name evidence="2" type="ORF">RDp01_gp33</name>
</gene>
<sequence>MSKKFRQDEPVQTAEGTGRIAGEIAGGKRAHWRVTLDESGDTVTLPTSEIFKRGETMPEVEAEEVDEGTGDDD</sequence>
<keyword evidence="3" id="KW-1185">Reference proteome</keyword>
<organism evidence="2 3">
    <name type="scientific">Roseobacter phage RD-1410W1-01</name>
    <dbReference type="NCBI Taxonomy" id="1815984"/>
    <lineage>
        <taxon>Viruses</taxon>
        <taxon>Duplodnaviria</taxon>
        <taxon>Heunggongvirae</taxon>
        <taxon>Uroviricota</taxon>
        <taxon>Caudoviricetes</taxon>
        <taxon>Schitoviridae</taxon>
        <taxon>Rhodovirinae</taxon>
        <taxon>Aoqinvirus</taxon>
        <taxon>Aoqinvirus RD1410W101</taxon>
    </lineage>
</organism>
<feature type="region of interest" description="Disordered" evidence="1">
    <location>
        <begin position="1"/>
        <end position="22"/>
    </location>
</feature>
<reference evidence="2 3" key="1">
    <citation type="journal article" date="2016" name="Curr. Microbiol.">
        <title>Characterization and Complete Genome Sequences of Three N4-Like Roseobacter Phages Isolated from the South China Sea.</title>
        <authorList>
            <person name="Li B."/>
            <person name="Zhang S."/>
            <person name="Long L."/>
            <person name="Huang S."/>
        </authorList>
    </citation>
    <scope>NUCLEOTIDE SEQUENCE [LARGE SCALE GENOMIC DNA]</scope>
</reference>
<proteinExistence type="predicted"/>
<dbReference type="EMBL" id="KU885989">
    <property type="protein sequence ID" value="ANJ20767.1"/>
    <property type="molecule type" value="Genomic_DNA"/>
</dbReference>